<dbReference type="Proteomes" id="UP000307440">
    <property type="component" value="Unassembled WGS sequence"/>
</dbReference>
<accession>A0A5C3L912</accession>
<name>A0A5C3L912_COPMA</name>
<organism evidence="1 2">
    <name type="scientific">Coprinopsis marcescibilis</name>
    <name type="common">Agaric fungus</name>
    <name type="synonym">Psathyrella marcescibilis</name>
    <dbReference type="NCBI Taxonomy" id="230819"/>
    <lineage>
        <taxon>Eukaryota</taxon>
        <taxon>Fungi</taxon>
        <taxon>Dikarya</taxon>
        <taxon>Basidiomycota</taxon>
        <taxon>Agaricomycotina</taxon>
        <taxon>Agaricomycetes</taxon>
        <taxon>Agaricomycetidae</taxon>
        <taxon>Agaricales</taxon>
        <taxon>Agaricineae</taxon>
        <taxon>Psathyrellaceae</taxon>
        <taxon>Coprinopsis</taxon>
    </lineage>
</organism>
<proteinExistence type="predicted"/>
<dbReference type="AlphaFoldDB" id="A0A5C3L912"/>
<sequence length="238" mass="27874">MTSLKRLNIQLGVKQIGNFVDWITTCPVISLVQLEEVMCKQSRWALNANDNYYQLHCEFRKKAAELLHRQLPHLTKLALQHNDYAVLPSEWPDLKEAQDTTAELQEWFKGLNSQNLQMVQLNCWFRNWTNPSPDDRAIWPEVATLLEDLVLWLSERAWVVHLKIATFKFASEPPETKKSELAELFPRLSDRTNRLKVEFVARKSAPMPLYLMITHQHSLLTAIDFRDVYPDHTSFFVI</sequence>
<keyword evidence="2" id="KW-1185">Reference proteome</keyword>
<gene>
    <name evidence="1" type="ORF">FA15DRAFT_42038</name>
</gene>
<evidence type="ECO:0000313" key="2">
    <source>
        <dbReference type="Proteomes" id="UP000307440"/>
    </source>
</evidence>
<dbReference type="EMBL" id="ML210155">
    <property type="protein sequence ID" value="TFK28516.1"/>
    <property type="molecule type" value="Genomic_DNA"/>
</dbReference>
<protein>
    <submittedName>
        <fullName evidence="1">Uncharacterized protein</fullName>
    </submittedName>
</protein>
<reference evidence="1 2" key="1">
    <citation type="journal article" date="2019" name="Nat. Ecol. Evol.">
        <title>Megaphylogeny resolves global patterns of mushroom evolution.</title>
        <authorList>
            <person name="Varga T."/>
            <person name="Krizsan K."/>
            <person name="Foldi C."/>
            <person name="Dima B."/>
            <person name="Sanchez-Garcia M."/>
            <person name="Sanchez-Ramirez S."/>
            <person name="Szollosi G.J."/>
            <person name="Szarkandi J.G."/>
            <person name="Papp V."/>
            <person name="Albert L."/>
            <person name="Andreopoulos W."/>
            <person name="Angelini C."/>
            <person name="Antonin V."/>
            <person name="Barry K.W."/>
            <person name="Bougher N.L."/>
            <person name="Buchanan P."/>
            <person name="Buyck B."/>
            <person name="Bense V."/>
            <person name="Catcheside P."/>
            <person name="Chovatia M."/>
            <person name="Cooper J."/>
            <person name="Damon W."/>
            <person name="Desjardin D."/>
            <person name="Finy P."/>
            <person name="Geml J."/>
            <person name="Haridas S."/>
            <person name="Hughes K."/>
            <person name="Justo A."/>
            <person name="Karasinski D."/>
            <person name="Kautmanova I."/>
            <person name="Kiss B."/>
            <person name="Kocsube S."/>
            <person name="Kotiranta H."/>
            <person name="LaButti K.M."/>
            <person name="Lechner B.E."/>
            <person name="Liimatainen K."/>
            <person name="Lipzen A."/>
            <person name="Lukacs Z."/>
            <person name="Mihaltcheva S."/>
            <person name="Morgado L.N."/>
            <person name="Niskanen T."/>
            <person name="Noordeloos M.E."/>
            <person name="Ohm R.A."/>
            <person name="Ortiz-Santana B."/>
            <person name="Ovrebo C."/>
            <person name="Racz N."/>
            <person name="Riley R."/>
            <person name="Savchenko A."/>
            <person name="Shiryaev A."/>
            <person name="Soop K."/>
            <person name="Spirin V."/>
            <person name="Szebenyi C."/>
            <person name="Tomsovsky M."/>
            <person name="Tulloss R.E."/>
            <person name="Uehling J."/>
            <person name="Grigoriev I.V."/>
            <person name="Vagvolgyi C."/>
            <person name="Papp T."/>
            <person name="Martin F.M."/>
            <person name="Miettinen O."/>
            <person name="Hibbett D.S."/>
            <person name="Nagy L.G."/>
        </authorList>
    </citation>
    <scope>NUCLEOTIDE SEQUENCE [LARGE SCALE GENOMIC DNA]</scope>
    <source>
        <strain evidence="1 2">CBS 121175</strain>
    </source>
</reference>
<evidence type="ECO:0000313" key="1">
    <source>
        <dbReference type="EMBL" id="TFK28516.1"/>
    </source>
</evidence>